<feature type="transmembrane region" description="Helical" evidence="1">
    <location>
        <begin position="85"/>
        <end position="104"/>
    </location>
</feature>
<proteinExistence type="predicted"/>
<feature type="transmembrane region" description="Helical" evidence="1">
    <location>
        <begin position="286"/>
        <end position="306"/>
    </location>
</feature>
<feature type="transmembrane region" description="Helical" evidence="1">
    <location>
        <begin position="110"/>
        <end position="131"/>
    </location>
</feature>
<dbReference type="EMBL" id="CP011568">
    <property type="protein sequence ID" value="AKJ68604.1"/>
    <property type="molecule type" value="Genomic_DNA"/>
</dbReference>
<dbReference type="STRING" id="445709.ABW99_10655"/>
<feature type="transmembrane region" description="Helical" evidence="1">
    <location>
        <begin position="312"/>
        <end position="331"/>
    </location>
</feature>
<keyword evidence="1" id="KW-0812">Transmembrane</keyword>
<dbReference type="InterPro" id="IPR036259">
    <property type="entry name" value="MFS_trans_sf"/>
</dbReference>
<dbReference type="KEGG" id="ptx:ABW99_10655"/>
<feature type="transmembrane region" description="Helical" evidence="1">
    <location>
        <begin position="343"/>
        <end position="368"/>
    </location>
</feature>
<dbReference type="AlphaFoldDB" id="A0A0G3ERF3"/>
<keyword evidence="1" id="KW-0472">Membrane</keyword>
<feature type="transmembrane region" description="Helical" evidence="1">
    <location>
        <begin position="143"/>
        <end position="162"/>
    </location>
</feature>
<evidence type="ECO:0000256" key="1">
    <source>
        <dbReference type="SAM" id="Phobius"/>
    </source>
</evidence>
<dbReference type="RefSeq" id="WP_047214455.1">
    <property type="nucleotide sequence ID" value="NZ_CP011568.3"/>
</dbReference>
<dbReference type="GO" id="GO:0005886">
    <property type="term" value="C:plasma membrane"/>
    <property type="evidence" value="ECO:0007669"/>
    <property type="project" value="TreeGrafter"/>
</dbReference>
<dbReference type="InterPro" id="IPR010645">
    <property type="entry name" value="MFS_4"/>
</dbReference>
<dbReference type="PANTHER" id="PTHR23537:SF1">
    <property type="entry name" value="SUGAR TRANSPORTER"/>
    <property type="match status" value="1"/>
</dbReference>
<organism evidence="2 3">
    <name type="scientific">Pandoraea thiooxydans</name>
    <dbReference type="NCBI Taxonomy" id="445709"/>
    <lineage>
        <taxon>Bacteria</taxon>
        <taxon>Pseudomonadati</taxon>
        <taxon>Pseudomonadota</taxon>
        <taxon>Betaproteobacteria</taxon>
        <taxon>Burkholderiales</taxon>
        <taxon>Burkholderiaceae</taxon>
        <taxon>Pandoraea</taxon>
    </lineage>
</organism>
<dbReference type="Pfam" id="PF06779">
    <property type="entry name" value="MFS_4"/>
    <property type="match status" value="1"/>
</dbReference>
<evidence type="ECO:0000313" key="2">
    <source>
        <dbReference type="EMBL" id="AKJ68604.1"/>
    </source>
</evidence>
<sequence>MSSIASERPRFSVDRAAWRAALACMLALAVAMGIGRFAFTPLLPMMLRDHWVTIKGGSWLASLNYAGYFVGALSCMIVRASSPRMIRLGLAATVVLTLGMGLLHDYTLWAVLRTAAGIASAWVMVFSASWGLQRLAELQRPALAGYIFAGPGVGIVVTGLAGSGTTAAGGGAQSGWLVCGVLAVLLSALIWRVFSDEAPALASGSRPSAAAATAQAPGERGEEAWLVVLYGLAGFGYIITATFLPVIAREALPGSPWPDLFWPLLGLAVIPGSVLAASVRTRLDNRLLLAGLYVMQALGIIIGIVWPTVAGFALGSVLVGVPFTALVLFAMREARRIRGNSASSLMGLMTAVYGIGQIAGPLVAAPLVAHTGSFILALLLAAATLLIGAAGYVVVWRRAMQRAA</sequence>
<dbReference type="CDD" id="cd06180">
    <property type="entry name" value="MFS_YjiJ"/>
    <property type="match status" value="1"/>
</dbReference>
<gene>
    <name evidence="2" type="ORF">ABW99_10655</name>
</gene>
<evidence type="ECO:0000313" key="3">
    <source>
        <dbReference type="Proteomes" id="UP000036700"/>
    </source>
</evidence>
<accession>A0A0G3ERF3</accession>
<feature type="transmembrane region" description="Helical" evidence="1">
    <location>
        <begin position="374"/>
        <end position="395"/>
    </location>
</feature>
<feature type="transmembrane region" description="Helical" evidence="1">
    <location>
        <begin position="224"/>
        <end position="248"/>
    </location>
</feature>
<name>A0A0G3ERF3_9BURK</name>
<protein>
    <submittedName>
        <fullName evidence="2">MFS transporter</fullName>
    </submittedName>
</protein>
<dbReference type="Proteomes" id="UP000036700">
    <property type="component" value="Chromosome"/>
</dbReference>
<dbReference type="PATRIC" id="fig|445709.3.peg.2266"/>
<dbReference type="SUPFAM" id="SSF103473">
    <property type="entry name" value="MFS general substrate transporter"/>
    <property type="match status" value="1"/>
</dbReference>
<dbReference type="OrthoDB" id="9797953at2"/>
<reference evidence="3" key="1">
    <citation type="submission" date="2015-06" db="EMBL/GenBank/DDBJ databases">
        <authorList>
            <person name="Lim Y.L."/>
            <person name="Ee R."/>
            <person name="Yong D."/>
            <person name="How K.Y."/>
            <person name="Yin W.F."/>
            <person name="Chan K.G."/>
        </authorList>
    </citation>
    <scope>NUCLEOTIDE SEQUENCE [LARGE SCALE GENOMIC DNA]</scope>
    <source>
        <strain evidence="3">DSM 25325</strain>
    </source>
</reference>
<keyword evidence="1" id="KW-1133">Transmembrane helix</keyword>
<feature type="transmembrane region" description="Helical" evidence="1">
    <location>
        <begin position="174"/>
        <end position="194"/>
    </location>
</feature>
<dbReference type="Gene3D" id="1.20.1250.20">
    <property type="entry name" value="MFS general substrate transporter like domains"/>
    <property type="match status" value="2"/>
</dbReference>
<feature type="transmembrane region" description="Helical" evidence="1">
    <location>
        <begin position="59"/>
        <end position="78"/>
    </location>
</feature>
<keyword evidence="3" id="KW-1185">Reference proteome</keyword>
<dbReference type="PANTHER" id="PTHR23537">
    <property type="match status" value="1"/>
</dbReference>
<feature type="transmembrane region" description="Helical" evidence="1">
    <location>
        <begin position="260"/>
        <end position="279"/>
    </location>
</feature>
<feature type="transmembrane region" description="Helical" evidence="1">
    <location>
        <begin position="20"/>
        <end position="39"/>
    </location>
</feature>